<organism evidence="5 6">
    <name type="scientific">Pseudarthrobacter niigatensis</name>
    <dbReference type="NCBI Taxonomy" id="369935"/>
    <lineage>
        <taxon>Bacteria</taxon>
        <taxon>Bacillati</taxon>
        <taxon>Actinomycetota</taxon>
        <taxon>Actinomycetes</taxon>
        <taxon>Micrococcales</taxon>
        <taxon>Micrococcaceae</taxon>
        <taxon>Pseudarthrobacter</taxon>
    </lineage>
</organism>
<dbReference type="InterPro" id="IPR036388">
    <property type="entry name" value="WH-like_DNA-bd_sf"/>
</dbReference>
<dbReference type="AlphaFoldDB" id="A0AAJ1SRE7"/>
<dbReference type="Gene3D" id="1.10.10.10">
    <property type="entry name" value="Winged helix-like DNA-binding domain superfamily/Winged helix DNA-binding domain"/>
    <property type="match status" value="1"/>
</dbReference>
<evidence type="ECO:0000256" key="3">
    <source>
        <dbReference type="ARBA" id="ARBA00023163"/>
    </source>
</evidence>
<dbReference type="SMART" id="SM00347">
    <property type="entry name" value="HTH_MARR"/>
    <property type="match status" value="1"/>
</dbReference>
<protein>
    <submittedName>
        <fullName evidence="5">DNA-binding MarR family transcriptional regulator</fullName>
    </submittedName>
</protein>
<dbReference type="GO" id="GO:0006950">
    <property type="term" value="P:response to stress"/>
    <property type="evidence" value="ECO:0007669"/>
    <property type="project" value="TreeGrafter"/>
</dbReference>
<dbReference type="PROSITE" id="PS50995">
    <property type="entry name" value="HTH_MARR_2"/>
    <property type="match status" value="1"/>
</dbReference>
<dbReference type="RefSeq" id="WP_141160575.1">
    <property type="nucleotide sequence ID" value="NZ_JAUSTB010000001.1"/>
</dbReference>
<comment type="caution">
    <text evidence="5">The sequence shown here is derived from an EMBL/GenBank/DDBJ whole genome shotgun (WGS) entry which is preliminary data.</text>
</comment>
<dbReference type="GO" id="GO:0003700">
    <property type="term" value="F:DNA-binding transcription factor activity"/>
    <property type="evidence" value="ECO:0007669"/>
    <property type="project" value="InterPro"/>
</dbReference>
<evidence type="ECO:0000256" key="1">
    <source>
        <dbReference type="ARBA" id="ARBA00023015"/>
    </source>
</evidence>
<dbReference type="PRINTS" id="PR00598">
    <property type="entry name" value="HTHMARR"/>
</dbReference>
<evidence type="ECO:0000313" key="6">
    <source>
        <dbReference type="Proteomes" id="UP001239267"/>
    </source>
</evidence>
<dbReference type="InterPro" id="IPR023187">
    <property type="entry name" value="Tscrpt_reg_MarR-type_CS"/>
</dbReference>
<dbReference type="EMBL" id="JAUSTB010000001">
    <property type="protein sequence ID" value="MDQ0144574.1"/>
    <property type="molecule type" value="Genomic_DNA"/>
</dbReference>
<feature type="domain" description="HTH marR-type" evidence="4">
    <location>
        <begin position="15"/>
        <end position="148"/>
    </location>
</feature>
<dbReference type="InterPro" id="IPR039422">
    <property type="entry name" value="MarR/SlyA-like"/>
</dbReference>
<keyword evidence="3" id="KW-0804">Transcription</keyword>
<keyword evidence="6" id="KW-1185">Reference proteome</keyword>
<dbReference type="InterPro" id="IPR036390">
    <property type="entry name" value="WH_DNA-bd_sf"/>
</dbReference>
<keyword evidence="2 5" id="KW-0238">DNA-binding</keyword>
<evidence type="ECO:0000256" key="2">
    <source>
        <dbReference type="ARBA" id="ARBA00023125"/>
    </source>
</evidence>
<dbReference type="PANTHER" id="PTHR33164">
    <property type="entry name" value="TRANSCRIPTIONAL REGULATOR, MARR FAMILY"/>
    <property type="match status" value="1"/>
</dbReference>
<evidence type="ECO:0000259" key="4">
    <source>
        <dbReference type="PROSITE" id="PS50995"/>
    </source>
</evidence>
<evidence type="ECO:0000313" key="5">
    <source>
        <dbReference type="EMBL" id="MDQ0144574.1"/>
    </source>
</evidence>
<dbReference type="Pfam" id="PF01047">
    <property type="entry name" value="MarR"/>
    <property type="match status" value="1"/>
</dbReference>
<proteinExistence type="predicted"/>
<keyword evidence="1" id="KW-0805">Transcription regulation</keyword>
<dbReference type="GO" id="GO:0003677">
    <property type="term" value="F:DNA binding"/>
    <property type="evidence" value="ECO:0007669"/>
    <property type="project" value="UniProtKB-KW"/>
</dbReference>
<dbReference type="InterPro" id="IPR000835">
    <property type="entry name" value="HTH_MarR-typ"/>
</dbReference>
<dbReference type="Proteomes" id="UP001239267">
    <property type="component" value="Unassembled WGS sequence"/>
</dbReference>
<sequence length="166" mass="17423">MDAAGGPEPTPEPSSREVEAVMLAADTLLRVVARSVAEVEDVVNTPQLRVLVLIHTRGPQNLGGVAAELGVHASNATRICDRLVAAGLLERREDPADRRYVRLELSVKGKSLVDSVLDHRRQAIAEVISRMPSGRRPALAAALEAFAAAAGGQGTSDGRFTLGAGT</sequence>
<dbReference type="PANTHER" id="PTHR33164:SF94">
    <property type="entry name" value="TRANSCRIPTIONAL REGULATORY PROTEIN-RELATED"/>
    <property type="match status" value="1"/>
</dbReference>
<reference evidence="5 6" key="1">
    <citation type="submission" date="2023-07" db="EMBL/GenBank/DDBJ databases">
        <title>Sorghum-associated microbial communities from plants grown in Nebraska, USA.</title>
        <authorList>
            <person name="Schachtman D."/>
        </authorList>
    </citation>
    <scope>NUCLEOTIDE SEQUENCE [LARGE SCALE GENOMIC DNA]</scope>
    <source>
        <strain evidence="5 6">DS1001</strain>
    </source>
</reference>
<gene>
    <name evidence="5" type="ORF">J2T23_000448</name>
</gene>
<name>A0AAJ1SRE7_9MICC</name>
<accession>A0AAJ1SRE7</accession>
<dbReference type="PROSITE" id="PS01117">
    <property type="entry name" value="HTH_MARR_1"/>
    <property type="match status" value="1"/>
</dbReference>
<dbReference type="SUPFAM" id="SSF46785">
    <property type="entry name" value="Winged helix' DNA-binding domain"/>
    <property type="match status" value="1"/>
</dbReference>